<keyword evidence="3" id="KW-1185">Reference proteome</keyword>
<feature type="compositionally biased region" description="Low complexity" evidence="1">
    <location>
        <begin position="129"/>
        <end position="141"/>
    </location>
</feature>
<evidence type="ECO:0000313" key="2">
    <source>
        <dbReference type="EnsemblPlants" id="OPUNC05G15480.1"/>
    </source>
</evidence>
<accession>A0A0E0L2W7</accession>
<feature type="compositionally biased region" description="Low complexity" evidence="1">
    <location>
        <begin position="105"/>
        <end position="121"/>
    </location>
</feature>
<feature type="region of interest" description="Disordered" evidence="1">
    <location>
        <begin position="39"/>
        <end position="196"/>
    </location>
</feature>
<dbReference type="PANTHER" id="PTHR35361">
    <property type="entry name" value="OS08G0443700 PROTEIN"/>
    <property type="match status" value="1"/>
</dbReference>
<dbReference type="Proteomes" id="UP000026962">
    <property type="component" value="Chromosome 5"/>
</dbReference>
<dbReference type="AlphaFoldDB" id="A0A0E0L2W7"/>
<evidence type="ECO:0000256" key="1">
    <source>
        <dbReference type="SAM" id="MobiDB-lite"/>
    </source>
</evidence>
<protein>
    <submittedName>
        <fullName evidence="2">Uncharacterized protein</fullName>
    </submittedName>
</protein>
<name>A0A0E0L2W7_ORYPU</name>
<dbReference type="EnsemblPlants" id="OPUNC05G15480.1">
    <property type="protein sequence ID" value="OPUNC05G15480.1"/>
    <property type="gene ID" value="OPUNC05G15480"/>
</dbReference>
<reference evidence="2" key="2">
    <citation type="submission" date="2018-05" db="EMBL/GenBank/DDBJ databases">
        <title>OpunRS2 (Oryza punctata Reference Sequence Version 2).</title>
        <authorList>
            <person name="Zhang J."/>
            <person name="Kudrna D."/>
            <person name="Lee S."/>
            <person name="Talag J."/>
            <person name="Welchert J."/>
            <person name="Wing R.A."/>
        </authorList>
    </citation>
    <scope>NUCLEOTIDE SEQUENCE [LARGE SCALE GENOMIC DNA]</scope>
</reference>
<sequence length="259" mass="27787">MERSEQFVAAAALRALLPTPPRSKMVPLLPTPCLIILPASSFASPSKPKPGRADAVERWEAHKTGAGGAPPQPPPPPTTMRRDADRGRGLCRADACDRWDINKTASPSRSSSSSPSSSSSEPFRRGSRSSRSPARSSSSRASSDERWDVHKKPRLQAGALNGEKDRNAAMTMSLTTDKEISKPRHAGRRGVESSESPLPVTVVVQAAPSPEHNNLLPPLLLLRPPLAHQQPPCPTALPRAPPPFPTPATCSRSLPRDNK</sequence>
<organism evidence="2">
    <name type="scientific">Oryza punctata</name>
    <name type="common">Red rice</name>
    <dbReference type="NCBI Taxonomy" id="4537"/>
    <lineage>
        <taxon>Eukaryota</taxon>
        <taxon>Viridiplantae</taxon>
        <taxon>Streptophyta</taxon>
        <taxon>Embryophyta</taxon>
        <taxon>Tracheophyta</taxon>
        <taxon>Spermatophyta</taxon>
        <taxon>Magnoliopsida</taxon>
        <taxon>Liliopsida</taxon>
        <taxon>Poales</taxon>
        <taxon>Poaceae</taxon>
        <taxon>BOP clade</taxon>
        <taxon>Oryzoideae</taxon>
        <taxon>Oryzeae</taxon>
        <taxon>Oryzinae</taxon>
        <taxon>Oryza</taxon>
    </lineage>
</organism>
<feature type="region of interest" description="Disordered" evidence="1">
    <location>
        <begin position="229"/>
        <end position="259"/>
    </location>
</feature>
<feature type="compositionally biased region" description="Basic and acidic residues" evidence="1">
    <location>
        <begin position="51"/>
        <end position="63"/>
    </location>
</feature>
<dbReference type="HOGENOM" id="CLU_079200_0_0_1"/>
<dbReference type="Gramene" id="OPUNC05G15480.1">
    <property type="protein sequence ID" value="OPUNC05G15480.1"/>
    <property type="gene ID" value="OPUNC05G15480"/>
</dbReference>
<proteinExistence type="predicted"/>
<evidence type="ECO:0000313" key="3">
    <source>
        <dbReference type="Proteomes" id="UP000026962"/>
    </source>
</evidence>
<reference evidence="2" key="1">
    <citation type="submission" date="2015-04" db="UniProtKB">
        <authorList>
            <consortium name="EnsemblPlants"/>
        </authorList>
    </citation>
    <scope>IDENTIFICATION</scope>
</reference>
<feature type="compositionally biased region" description="Pro residues" evidence="1">
    <location>
        <begin position="231"/>
        <end position="246"/>
    </location>
</feature>
<dbReference type="PANTHER" id="PTHR35361:SF1">
    <property type="entry name" value="OS08G0443700 PROTEIN"/>
    <property type="match status" value="1"/>
</dbReference>